<dbReference type="Gene3D" id="3.40.50.2300">
    <property type="match status" value="1"/>
</dbReference>
<dbReference type="SUPFAM" id="SSF53822">
    <property type="entry name" value="Periplasmic binding protein-like I"/>
    <property type="match status" value="1"/>
</dbReference>
<dbReference type="Pfam" id="PF00356">
    <property type="entry name" value="LacI"/>
    <property type="match status" value="1"/>
</dbReference>
<dbReference type="CDD" id="cd01392">
    <property type="entry name" value="HTH_LacI"/>
    <property type="match status" value="1"/>
</dbReference>
<dbReference type="EMBL" id="JMKI01000021">
    <property type="protein sequence ID" value="KEJ92626.1"/>
    <property type="molecule type" value="Genomic_DNA"/>
</dbReference>
<feature type="domain" description="HTH lacI-type" evidence="4">
    <location>
        <begin position="3"/>
        <end position="57"/>
    </location>
</feature>
<protein>
    <recommendedName>
        <fullName evidence="4">HTH lacI-type domain-containing protein</fullName>
    </recommendedName>
</protein>
<evidence type="ECO:0000256" key="1">
    <source>
        <dbReference type="ARBA" id="ARBA00023015"/>
    </source>
</evidence>
<name>A0A073IT30_9BACT</name>
<evidence type="ECO:0000313" key="5">
    <source>
        <dbReference type="EMBL" id="KEJ92626.1"/>
    </source>
</evidence>
<organism evidence="5 6">
    <name type="scientific">Synergistes jonesii</name>
    <dbReference type="NCBI Taxonomy" id="2754"/>
    <lineage>
        <taxon>Bacteria</taxon>
        <taxon>Thermotogati</taxon>
        <taxon>Synergistota</taxon>
        <taxon>Synergistia</taxon>
        <taxon>Synergistales</taxon>
        <taxon>Synergistaceae</taxon>
        <taxon>Synergistes</taxon>
    </lineage>
</organism>
<proteinExistence type="predicted"/>
<comment type="caution">
    <text evidence="5">The sequence shown here is derived from an EMBL/GenBank/DDBJ whole genome shotgun (WGS) entry which is preliminary data.</text>
</comment>
<dbReference type="InterPro" id="IPR028082">
    <property type="entry name" value="Peripla_BP_I"/>
</dbReference>
<reference evidence="5 6" key="1">
    <citation type="submission" date="2014-04" db="EMBL/GenBank/DDBJ databases">
        <title>Draft Genome Sequence of Synergistes jonesii.</title>
        <authorList>
            <person name="Coil D.A."/>
            <person name="Eisen J.A."/>
            <person name="Holland-Moritz H.E."/>
        </authorList>
    </citation>
    <scope>NUCLEOTIDE SEQUENCE [LARGE SCALE GENOMIC DNA]</scope>
    <source>
        <strain evidence="5 6">78-1</strain>
    </source>
</reference>
<dbReference type="PANTHER" id="PTHR30146">
    <property type="entry name" value="LACI-RELATED TRANSCRIPTIONAL REPRESSOR"/>
    <property type="match status" value="1"/>
</dbReference>
<sequence length="197" mass="21210">MKVTMQDVANHAGVDKATVSRVLRGDHRISEKTKIKVMESIRALDYKIDRNARSLSTNSSGLVGVVVHALGVPWLGAFLAGIDRAFSNSEYEILLKATEANETRARRIVGALGERHVEGLIWCDAENPPRAAGIPILCVGFAKEGEYSVTAEGGGDPTFETGAMVGRMMLKILAGRPLPGRDIRIVSPETGDRESLA</sequence>
<dbReference type="GO" id="GO:0000976">
    <property type="term" value="F:transcription cis-regulatory region binding"/>
    <property type="evidence" value="ECO:0007669"/>
    <property type="project" value="TreeGrafter"/>
</dbReference>
<dbReference type="eggNOG" id="COG1609">
    <property type="taxonomic scope" value="Bacteria"/>
</dbReference>
<gene>
    <name evidence="5" type="ORF">EH55_02380</name>
</gene>
<dbReference type="InterPro" id="IPR000843">
    <property type="entry name" value="HTH_LacI"/>
</dbReference>
<dbReference type="PROSITE" id="PS50932">
    <property type="entry name" value="HTH_LACI_2"/>
    <property type="match status" value="1"/>
</dbReference>
<dbReference type="STRING" id="2754.EH55_02380"/>
<evidence type="ECO:0000313" key="6">
    <source>
        <dbReference type="Proteomes" id="UP000027665"/>
    </source>
</evidence>
<dbReference type="SMART" id="SM00354">
    <property type="entry name" value="HTH_LACI"/>
    <property type="match status" value="1"/>
</dbReference>
<keyword evidence="6" id="KW-1185">Reference proteome</keyword>
<keyword evidence="3" id="KW-0804">Transcription</keyword>
<evidence type="ECO:0000256" key="2">
    <source>
        <dbReference type="ARBA" id="ARBA00023125"/>
    </source>
</evidence>
<accession>A0A073IT30</accession>
<evidence type="ECO:0000256" key="3">
    <source>
        <dbReference type="ARBA" id="ARBA00023163"/>
    </source>
</evidence>
<dbReference type="GeneID" id="90984783"/>
<dbReference type="Gene3D" id="1.10.260.40">
    <property type="entry name" value="lambda repressor-like DNA-binding domains"/>
    <property type="match status" value="1"/>
</dbReference>
<dbReference type="InterPro" id="IPR010982">
    <property type="entry name" value="Lambda_DNA-bd_dom_sf"/>
</dbReference>
<dbReference type="RefSeq" id="WP_051682655.1">
    <property type="nucleotide sequence ID" value="NZ_CAMETI010000014.1"/>
</dbReference>
<dbReference type="SUPFAM" id="SSF47413">
    <property type="entry name" value="lambda repressor-like DNA-binding domains"/>
    <property type="match status" value="1"/>
</dbReference>
<dbReference type="GO" id="GO:0003700">
    <property type="term" value="F:DNA-binding transcription factor activity"/>
    <property type="evidence" value="ECO:0007669"/>
    <property type="project" value="TreeGrafter"/>
</dbReference>
<dbReference type="AlphaFoldDB" id="A0A073IT30"/>
<keyword evidence="2" id="KW-0238">DNA-binding</keyword>
<evidence type="ECO:0000259" key="4">
    <source>
        <dbReference type="PROSITE" id="PS50932"/>
    </source>
</evidence>
<keyword evidence="1" id="KW-0805">Transcription regulation</keyword>
<dbReference type="Proteomes" id="UP000027665">
    <property type="component" value="Unassembled WGS sequence"/>
</dbReference>
<dbReference type="PANTHER" id="PTHR30146:SF109">
    <property type="entry name" value="HTH-TYPE TRANSCRIPTIONAL REGULATOR GALS"/>
    <property type="match status" value="1"/>
</dbReference>